<evidence type="ECO:0000313" key="2">
    <source>
        <dbReference type="EMBL" id="KAK8178153.1"/>
    </source>
</evidence>
<proteinExistence type="predicted"/>
<dbReference type="SUPFAM" id="SSF56112">
    <property type="entry name" value="Protein kinase-like (PK-like)"/>
    <property type="match status" value="1"/>
</dbReference>
<dbReference type="Pfam" id="PF01636">
    <property type="entry name" value="APH"/>
    <property type="match status" value="1"/>
</dbReference>
<dbReference type="InterPro" id="IPR002575">
    <property type="entry name" value="Aminoglycoside_PTrfase"/>
</dbReference>
<organism evidence="2 3">
    <name type="scientific">Phyllosticta citrichinensis</name>
    <dbReference type="NCBI Taxonomy" id="1130410"/>
    <lineage>
        <taxon>Eukaryota</taxon>
        <taxon>Fungi</taxon>
        <taxon>Dikarya</taxon>
        <taxon>Ascomycota</taxon>
        <taxon>Pezizomycotina</taxon>
        <taxon>Dothideomycetes</taxon>
        <taxon>Dothideomycetes incertae sedis</taxon>
        <taxon>Botryosphaeriales</taxon>
        <taxon>Phyllostictaceae</taxon>
        <taxon>Phyllosticta</taxon>
    </lineage>
</organism>
<dbReference type="InterPro" id="IPR011009">
    <property type="entry name" value="Kinase-like_dom_sf"/>
</dbReference>
<accession>A0ABR1Y8T7</accession>
<dbReference type="Proteomes" id="UP001456524">
    <property type="component" value="Unassembled WGS sequence"/>
</dbReference>
<protein>
    <recommendedName>
        <fullName evidence="1">Aminoglycoside phosphotransferase domain-containing protein</fullName>
    </recommendedName>
</protein>
<reference evidence="2 3" key="1">
    <citation type="journal article" date="2022" name="G3 (Bethesda)">
        <title>Enemy or ally: a genomic approach to elucidate the lifestyle of Phyllosticta citrichinaensis.</title>
        <authorList>
            <person name="Buijs V.A."/>
            <person name="Groenewald J.Z."/>
            <person name="Haridas S."/>
            <person name="LaButti K.M."/>
            <person name="Lipzen A."/>
            <person name="Martin F.M."/>
            <person name="Barry K."/>
            <person name="Grigoriev I.V."/>
            <person name="Crous P.W."/>
            <person name="Seidl M.F."/>
        </authorList>
    </citation>
    <scope>NUCLEOTIDE SEQUENCE [LARGE SCALE GENOMIC DNA]</scope>
    <source>
        <strain evidence="2 3">CBS 129764</strain>
    </source>
</reference>
<keyword evidence="3" id="KW-1185">Reference proteome</keyword>
<sequence length="340" mass="38232">MSTSMPIESNKDLPKCLNTPTKQAKKARELATLCTGLVTIKANAPQFQGPFQGFFSRTVIVTLEDGDQVVIQFRREALDLECFHLARRALGSVVPEIELLHDKELDDNAIFTYRMTCMPGKMWLDAMRGPDPPNKLVTANKSLGRVLSRGLTQGDTAKVVDDTLRPHLELLLSSSDAQIRQFDDTTRHLLANLDALKVLPLWVTHFDLNEVNMLLDEHCEVSGLIDWELSTPLPFGMAFNRIHTLAGEYSGGEFYMPPEFEQAERGFWDEVWEGVSEDVRGLVEANLEAVQLAVRLATLLDAFEQRDGKLERYNPVVVKALGKHLTYRIPRLRGADPPYA</sequence>
<comment type="caution">
    <text evidence="2">The sequence shown here is derived from an EMBL/GenBank/DDBJ whole genome shotgun (WGS) entry which is preliminary data.</text>
</comment>
<feature type="domain" description="Aminoglycoside phosphotransferase" evidence="1">
    <location>
        <begin position="56"/>
        <end position="232"/>
    </location>
</feature>
<gene>
    <name evidence="2" type="ORF">IWX90DRAFT_44186</name>
</gene>
<dbReference type="Gene3D" id="3.90.1200.10">
    <property type="match status" value="1"/>
</dbReference>
<evidence type="ECO:0000259" key="1">
    <source>
        <dbReference type="Pfam" id="PF01636"/>
    </source>
</evidence>
<dbReference type="EMBL" id="JBBWUH010000001">
    <property type="protein sequence ID" value="KAK8178153.1"/>
    <property type="molecule type" value="Genomic_DNA"/>
</dbReference>
<evidence type="ECO:0000313" key="3">
    <source>
        <dbReference type="Proteomes" id="UP001456524"/>
    </source>
</evidence>
<name>A0ABR1Y8T7_9PEZI</name>